<name>A0ABV2AW69_9EUKA</name>
<accession>A0ABV2AW69</accession>
<organism evidence="1 2">
    <name type="scientific">Bonamia ostreae</name>
    <dbReference type="NCBI Taxonomy" id="126728"/>
    <lineage>
        <taxon>Eukaryota</taxon>
        <taxon>Sar</taxon>
        <taxon>Rhizaria</taxon>
        <taxon>Endomyxa</taxon>
        <taxon>Ascetosporea</taxon>
        <taxon>Haplosporida</taxon>
        <taxon>Bonamia</taxon>
    </lineage>
</organism>
<dbReference type="EMBL" id="JBDODL010007041">
    <property type="protein sequence ID" value="MES1923591.1"/>
    <property type="molecule type" value="Genomic_DNA"/>
</dbReference>
<protein>
    <submittedName>
        <fullName evidence="1">Uncharacterized protein</fullName>
    </submittedName>
</protein>
<proteinExistence type="predicted"/>
<keyword evidence="2" id="KW-1185">Reference proteome</keyword>
<gene>
    <name evidence="1" type="ORF">MHBO_005189</name>
</gene>
<dbReference type="Proteomes" id="UP001439008">
    <property type="component" value="Unassembled WGS sequence"/>
</dbReference>
<reference evidence="1 2" key="1">
    <citation type="journal article" date="2024" name="BMC Biol.">
        <title>Comparative genomics of Ascetosporea gives new insight into the evolutionary basis for animal parasitism in Rhizaria.</title>
        <authorList>
            <person name="Hiltunen Thoren M."/>
            <person name="Onut-Brannstrom I."/>
            <person name="Alfjorden A."/>
            <person name="Peckova H."/>
            <person name="Swords F."/>
            <person name="Hooper C."/>
            <person name="Holzer A.S."/>
            <person name="Bass D."/>
            <person name="Burki F."/>
        </authorList>
    </citation>
    <scope>NUCLEOTIDE SEQUENCE [LARGE SCALE GENOMIC DNA]</scope>
    <source>
        <strain evidence="1">20-A016</strain>
    </source>
</reference>
<evidence type="ECO:0000313" key="1">
    <source>
        <dbReference type="EMBL" id="MES1923591.1"/>
    </source>
</evidence>
<feature type="non-terminal residue" evidence="1">
    <location>
        <position position="1"/>
    </location>
</feature>
<evidence type="ECO:0000313" key="2">
    <source>
        <dbReference type="Proteomes" id="UP001439008"/>
    </source>
</evidence>
<sequence length="123" mass="14772">AIVMFHYPQCDAIMSKMDTPMNFIKNLSNISFQKKFIDSLSEENRFKFYKMAVKLLEENSRVYQSDYKLIENAFYIDCNLFEKAVQHISEKEETDPKKRKKILELLEMLKSNKEELEFIKQKL</sequence>
<comment type="caution">
    <text evidence="1">The sequence shown here is derived from an EMBL/GenBank/DDBJ whole genome shotgun (WGS) entry which is preliminary data.</text>
</comment>